<sequence length="94" mass="10249">MHEPSVQDPTSREPATRPAEIWETVAGLVTAKVEPVIGRGETLRGPATDDLRDLEALAGRHCDSPDTVQIIASGRRLLGDRREIGPPEGPFRRT</sequence>
<dbReference type="RefSeq" id="WP_238286697.1">
    <property type="nucleotide sequence ID" value="NZ_BPQS01000007.1"/>
</dbReference>
<comment type="caution">
    <text evidence="1">The sequence shown here is derived from an EMBL/GenBank/DDBJ whole genome shotgun (WGS) entry which is preliminary data.</text>
</comment>
<keyword evidence="2" id="KW-1185">Reference proteome</keyword>
<gene>
    <name evidence="1" type="ORF">QWZ18_02645</name>
</gene>
<evidence type="ECO:0000313" key="2">
    <source>
        <dbReference type="Proteomes" id="UP001244297"/>
    </source>
</evidence>
<proteinExistence type="predicted"/>
<dbReference type="EMBL" id="JAUFPT010000006">
    <property type="protein sequence ID" value="MDN3569522.1"/>
    <property type="molecule type" value="Genomic_DNA"/>
</dbReference>
<accession>A0ABT8AI62</accession>
<name>A0ABT8AI62_9HYPH</name>
<evidence type="ECO:0000313" key="1">
    <source>
        <dbReference type="EMBL" id="MDN3569522.1"/>
    </source>
</evidence>
<reference evidence="2" key="1">
    <citation type="journal article" date="2019" name="Int. J. Syst. Evol. Microbiol.">
        <title>The Global Catalogue of Microorganisms (GCM) 10K type strain sequencing project: providing services to taxonomists for standard genome sequencing and annotation.</title>
        <authorList>
            <consortium name="The Broad Institute Genomics Platform"/>
            <consortium name="The Broad Institute Genome Sequencing Center for Infectious Disease"/>
            <person name="Wu L."/>
            <person name="Ma J."/>
        </authorList>
    </citation>
    <scope>NUCLEOTIDE SEQUENCE [LARGE SCALE GENOMIC DNA]</scope>
    <source>
        <strain evidence="2">CECT 7806</strain>
    </source>
</reference>
<organism evidence="1 2">
    <name type="scientific">Methylobacterium longum</name>
    <dbReference type="NCBI Taxonomy" id="767694"/>
    <lineage>
        <taxon>Bacteria</taxon>
        <taxon>Pseudomonadati</taxon>
        <taxon>Pseudomonadota</taxon>
        <taxon>Alphaproteobacteria</taxon>
        <taxon>Hyphomicrobiales</taxon>
        <taxon>Methylobacteriaceae</taxon>
        <taxon>Methylobacterium</taxon>
    </lineage>
</organism>
<dbReference type="Proteomes" id="UP001244297">
    <property type="component" value="Unassembled WGS sequence"/>
</dbReference>
<protein>
    <submittedName>
        <fullName evidence="1">Uncharacterized protein</fullName>
    </submittedName>
</protein>